<proteinExistence type="predicted"/>
<organism evidence="2 3">
    <name type="scientific">[Myrmecia] bisecta</name>
    <dbReference type="NCBI Taxonomy" id="41462"/>
    <lineage>
        <taxon>Eukaryota</taxon>
        <taxon>Viridiplantae</taxon>
        <taxon>Chlorophyta</taxon>
        <taxon>core chlorophytes</taxon>
        <taxon>Trebouxiophyceae</taxon>
        <taxon>Trebouxiales</taxon>
        <taxon>Trebouxiaceae</taxon>
        <taxon>Myrmecia</taxon>
    </lineage>
</organism>
<dbReference type="EMBL" id="JALJOR010000001">
    <property type="protein sequence ID" value="KAK9830501.1"/>
    <property type="molecule type" value="Genomic_DNA"/>
</dbReference>
<dbReference type="PROSITE" id="PS51257">
    <property type="entry name" value="PROKAR_LIPOPROTEIN"/>
    <property type="match status" value="1"/>
</dbReference>
<dbReference type="SUPFAM" id="SSF56112">
    <property type="entry name" value="Protein kinase-like (PK-like)"/>
    <property type="match status" value="1"/>
</dbReference>
<dbReference type="InterPro" id="IPR000719">
    <property type="entry name" value="Prot_kinase_dom"/>
</dbReference>
<dbReference type="PROSITE" id="PS50011">
    <property type="entry name" value="PROTEIN_KINASE_DOM"/>
    <property type="match status" value="1"/>
</dbReference>
<gene>
    <name evidence="2" type="ORF">WJX72_012107</name>
</gene>
<dbReference type="GO" id="GO:0005524">
    <property type="term" value="F:ATP binding"/>
    <property type="evidence" value="ECO:0007669"/>
    <property type="project" value="InterPro"/>
</dbReference>
<evidence type="ECO:0000313" key="2">
    <source>
        <dbReference type="EMBL" id="KAK9830501.1"/>
    </source>
</evidence>
<feature type="domain" description="Protein kinase" evidence="1">
    <location>
        <begin position="198"/>
        <end position="320"/>
    </location>
</feature>
<name>A0AAW1RB10_9CHLO</name>
<evidence type="ECO:0000313" key="3">
    <source>
        <dbReference type="Proteomes" id="UP001489004"/>
    </source>
</evidence>
<sequence>MRLLSDLWQTVNNSRLLCCLSVGGSCATLDNKLTSPGPQPVPLSSTVVSKLARRGEVVCRVTCLSGDQAAIGANKPTACQADSDAEVSGNLQTQLATHLKDALSSEQPFVPAKCIIRFPGFRVVPRCTAADISPGLHLAILLLTDDSDDCEADYQLNSECASVCYNSTSALCSYAPVCGTNLLSWLGEPVPVFPESGFRRSTVLGFGGFGRVWLTESAALGSSVGLKKMRRSARDCTHLLAEEICAHFSLRHPNIVACHGAVVDTEGHLVGVVLESMEGGSLASLLRRTMCCSGAGRGQGHTQLLGSRAVPTCMRDLVGD</sequence>
<dbReference type="Proteomes" id="UP001489004">
    <property type="component" value="Unassembled WGS sequence"/>
</dbReference>
<dbReference type="Gene3D" id="1.10.510.10">
    <property type="entry name" value="Transferase(Phosphotransferase) domain 1"/>
    <property type="match status" value="1"/>
</dbReference>
<accession>A0AAW1RB10</accession>
<dbReference type="AlphaFoldDB" id="A0AAW1RB10"/>
<protein>
    <recommendedName>
        <fullName evidence="1">Protein kinase domain-containing protein</fullName>
    </recommendedName>
</protein>
<dbReference type="InterPro" id="IPR011009">
    <property type="entry name" value="Kinase-like_dom_sf"/>
</dbReference>
<evidence type="ECO:0000259" key="1">
    <source>
        <dbReference type="PROSITE" id="PS50011"/>
    </source>
</evidence>
<keyword evidence="3" id="KW-1185">Reference proteome</keyword>
<comment type="caution">
    <text evidence="2">The sequence shown here is derived from an EMBL/GenBank/DDBJ whole genome shotgun (WGS) entry which is preliminary data.</text>
</comment>
<dbReference type="GO" id="GO:0004672">
    <property type="term" value="F:protein kinase activity"/>
    <property type="evidence" value="ECO:0007669"/>
    <property type="project" value="InterPro"/>
</dbReference>
<dbReference type="Pfam" id="PF00069">
    <property type="entry name" value="Pkinase"/>
    <property type="match status" value="1"/>
</dbReference>
<reference evidence="2 3" key="1">
    <citation type="journal article" date="2024" name="Nat. Commun.">
        <title>Phylogenomics reveals the evolutionary origins of lichenization in chlorophyte algae.</title>
        <authorList>
            <person name="Puginier C."/>
            <person name="Libourel C."/>
            <person name="Otte J."/>
            <person name="Skaloud P."/>
            <person name="Haon M."/>
            <person name="Grisel S."/>
            <person name="Petersen M."/>
            <person name="Berrin J.G."/>
            <person name="Delaux P.M."/>
            <person name="Dal Grande F."/>
            <person name="Keller J."/>
        </authorList>
    </citation>
    <scope>NUCLEOTIDE SEQUENCE [LARGE SCALE GENOMIC DNA]</scope>
    <source>
        <strain evidence="2 3">SAG 2043</strain>
    </source>
</reference>